<keyword evidence="5" id="KW-0998">Cell outer membrane</keyword>
<feature type="domain" description="SusD-like N-terminal" evidence="7">
    <location>
        <begin position="83"/>
        <end position="239"/>
    </location>
</feature>
<evidence type="ECO:0000256" key="1">
    <source>
        <dbReference type="ARBA" id="ARBA00004442"/>
    </source>
</evidence>
<comment type="similarity">
    <text evidence="2">Belongs to the SusD family.</text>
</comment>
<sequence length="495" mass="53651">MKKKIILMLAMGVMLNYSCQKDKLSPVSKTAVPNDDNLLQFSTAPRIQAQVLGLYANLRSGAFMGGRFQVYQEIKADNWINLSNNGVTNTATWNQSVTGTTSEVQNLWSQAYFTINNCNLLIDGLAKSTGVVTPAVSANYVAEAKFIRALSYYDLLQLYARPYYDGSGSKPGVPLRLTGNSVAGTYDLARSTVAECYAQVLKDLNDAEAALPITYADAATYTTRAHRNTAIALKTRVYLTMQQYANVITEANKIVGTTVFNSDNGTAPKAGINNALQADVTNVFKAPYTTTESIFSLPFLTTETPGTQNQLGFYFYNNGSALNAEYYLNPAGVVADANWKTTDKRRAGFIQASTNAARLGFRFLAKYAQPSPYTDWAPVIRYAEVLLNLAEARARLNGTDAQAIALLNAIRGRSDATTVFTVANFTAAGSLADAILQERNIELLGEGFKNTDLVRLGLTIPAKAGGAPAVAPSSANYIWPIPNNELLYNKLATPN</sequence>
<evidence type="ECO:0000313" key="8">
    <source>
        <dbReference type="EMBL" id="MBD1393287.1"/>
    </source>
</evidence>
<reference evidence="8" key="1">
    <citation type="submission" date="2020-09" db="EMBL/GenBank/DDBJ databases">
        <title>Novel species of Mucilaginibacter isolated from a glacier on the Tibetan Plateau.</title>
        <authorList>
            <person name="Liu Q."/>
            <person name="Xin Y.-H."/>
        </authorList>
    </citation>
    <scope>NUCLEOTIDE SEQUENCE</scope>
    <source>
        <strain evidence="8">ZB1P21</strain>
    </source>
</reference>
<dbReference type="InterPro" id="IPR033985">
    <property type="entry name" value="SusD-like_N"/>
</dbReference>
<protein>
    <submittedName>
        <fullName evidence="8">RagB/SusD family nutrient uptake outer membrane protein</fullName>
    </submittedName>
</protein>
<organism evidence="8 9">
    <name type="scientific">Mucilaginibacter glaciei</name>
    <dbReference type="NCBI Taxonomy" id="2772109"/>
    <lineage>
        <taxon>Bacteria</taxon>
        <taxon>Pseudomonadati</taxon>
        <taxon>Bacteroidota</taxon>
        <taxon>Sphingobacteriia</taxon>
        <taxon>Sphingobacteriales</taxon>
        <taxon>Sphingobacteriaceae</taxon>
        <taxon>Mucilaginibacter</taxon>
    </lineage>
</organism>
<keyword evidence="4" id="KW-0472">Membrane</keyword>
<dbReference type="Pfam" id="PF07980">
    <property type="entry name" value="SusD_RagB"/>
    <property type="match status" value="1"/>
</dbReference>
<evidence type="ECO:0000256" key="5">
    <source>
        <dbReference type="ARBA" id="ARBA00023237"/>
    </source>
</evidence>
<dbReference type="SUPFAM" id="SSF48452">
    <property type="entry name" value="TPR-like"/>
    <property type="match status" value="1"/>
</dbReference>
<evidence type="ECO:0000259" key="6">
    <source>
        <dbReference type="Pfam" id="PF07980"/>
    </source>
</evidence>
<keyword evidence="3" id="KW-0732">Signal</keyword>
<dbReference type="AlphaFoldDB" id="A0A926NQP7"/>
<dbReference type="Proteomes" id="UP000619078">
    <property type="component" value="Unassembled WGS sequence"/>
</dbReference>
<feature type="domain" description="RagB/SusD" evidence="6">
    <location>
        <begin position="373"/>
        <end position="456"/>
    </location>
</feature>
<proteinExistence type="inferred from homology"/>
<dbReference type="EMBL" id="JACWMX010000003">
    <property type="protein sequence ID" value="MBD1393287.1"/>
    <property type="molecule type" value="Genomic_DNA"/>
</dbReference>
<accession>A0A926NQP7</accession>
<dbReference type="RefSeq" id="WP_191163018.1">
    <property type="nucleotide sequence ID" value="NZ_JACWMX010000003.1"/>
</dbReference>
<name>A0A926NQP7_9SPHI</name>
<evidence type="ECO:0000313" key="9">
    <source>
        <dbReference type="Proteomes" id="UP000619078"/>
    </source>
</evidence>
<evidence type="ECO:0000256" key="4">
    <source>
        <dbReference type="ARBA" id="ARBA00023136"/>
    </source>
</evidence>
<evidence type="ECO:0000256" key="2">
    <source>
        <dbReference type="ARBA" id="ARBA00006275"/>
    </source>
</evidence>
<dbReference type="GO" id="GO:0009279">
    <property type="term" value="C:cell outer membrane"/>
    <property type="evidence" value="ECO:0007669"/>
    <property type="project" value="UniProtKB-SubCell"/>
</dbReference>
<dbReference type="CDD" id="cd08977">
    <property type="entry name" value="SusD"/>
    <property type="match status" value="1"/>
</dbReference>
<dbReference type="Pfam" id="PF14322">
    <property type="entry name" value="SusD-like_3"/>
    <property type="match status" value="1"/>
</dbReference>
<gene>
    <name evidence="8" type="ORF">IDJ76_09275</name>
</gene>
<evidence type="ECO:0000259" key="7">
    <source>
        <dbReference type="Pfam" id="PF14322"/>
    </source>
</evidence>
<keyword evidence="9" id="KW-1185">Reference proteome</keyword>
<comment type="subcellular location">
    <subcellularLocation>
        <location evidence="1">Cell outer membrane</location>
    </subcellularLocation>
</comment>
<evidence type="ECO:0000256" key="3">
    <source>
        <dbReference type="ARBA" id="ARBA00022729"/>
    </source>
</evidence>
<dbReference type="InterPro" id="IPR012944">
    <property type="entry name" value="SusD_RagB_dom"/>
</dbReference>
<comment type="caution">
    <text evidence="8">The sequence shown here is derived from an EMBL/GenBank/DDBJ whole genome shotgun (WGS) entry which is preliminary data.</text>
</comment>
<dbReference type="InterPro" id="IPR011990">
    <property type="entry name" value="TPR-like_helical_dom_sf"/>
</dbReference>
<dbReference type="Gene3D" id="1.25.40.390">
    <property type="match status" value="1"/>
</dbReference>